<proteinExistence type="predicted"/>
<sequence>KENSDADMLSRIKHDSIKKSFLILKFNNKKLKELQKCDDDCKNIISLLKNNEEKVGENFIMINGLLYHLTKINGEDTFQFVIPKSMRTDLLRNAHDSPESGHFGEKATFERIRTKYFWPNFKKDIENYCKSCHSCQITKPSRKLASGVGQILEISYPFERVQIDIMGPFTPTERGNKYIVTAIDQLTKYVEMRAIPSQDAIQIGKFINCEIMNRHGPPMYLMSDKGRVFISEIVQAIVAINPPTIQQFTSGYHPKSNGNVERVQGTLKNVLRTFCHENDEDWDLFVDAAKFSYNTKISETTGFSPYELLFNRKPLSIYDQNLEPEVHLHENPFGVKAKERWKTQIALAKERILKKQMQSMLRFNENHRQQFFVIGDLVMLRNRHFDLDRSQKLQATYEGPYLVINRLSPCLYTIQQIDNVNNRKNVNVELLEPYQIRNEEFVFENSFREPDINAEKSLANMLCTKKHRSVFLCILILLDNVFLCHSNFHPVSPLVWEQTDEYPITGSTELFINIKFINPCYVFADPTLGDMEIANNLNNWCRLLYQQEIIQNLNSFCPETEFKDVNEYPKIRQKRFIILGSIIVASVAIFGLAVYASFKASKNRVEIQSLKSQLTKLTKEAENNAKNIAQIRKDMEIMVDDIQKLTKVVEKVIKNHIDLRTLVNRGLVLVSRISSHFELAKLANYVVKPPILIKLNIETMNKL</sequence>
<organism evidence="5 6">
    <name type="scientific">Dinothrombium tinctorium</name>
    <dbReference type="NCBI Taxonomy" id="1965070"/>
    <lineage>
        <taxon>Eukaryota</taxon>
        <taxon>Metazoa</taxon>
        <taxon>Ecdysozoa</taxon>
        <taxon>Arthropoda</taxon>
        <taxon>Chelicerata</taxon>
        <taxon>Arachnida</taxon>
        <taxon>Acari</taxon>
        <taxon>Acariformes</taxon>
        <taxon>Trombidiformes</taxon>
        <taxon>Prostigmata</taxon>
        <taxon>Anystina</taxon>
        <taxon>Parasitengona</taxon>
        <taxon>Trombidioidea</taxon>
        <taxon>Trombidiidae</taxon>
        <taxon>Dinothrombium</taxon>
    </lineage>
</organism>
<dbReference type="InterPro" id="IPR012337">
    <property type="entry name" value="RNaseH-like_sf"/>
</dbReference>
<dbReference type="SUPFAM" id="SSF53098">
    <property type="entry name" value="Ribonuclease H-like"/>
    <property type="match status" value="1"/>
</dbReference>
<dbReference type="GO" id="GO:0003676">
    <property type="term" value="F:nucleic acid binding"/>
    <property type="evidence" value="ECO:0007669"/>
    <property type="project" value="InterPro"/>
</dbReference>
<dbReference type="Pfam" id="PF17921">
    <property type="entry name" value="Integrase_H2C2"/>
    <property type="match status" value="1"/>
</dbReference>
<protein>
    <recommendedName>
        <fullName evidence="1">RNA-directed DNA polymerase</fullName>
        <ecNumber evidence="1">2.7.7.49</ecNumber>
    </recommendedName>
</protein>
<dbReference type="Gene3D" id="3.30.420.10">
    <property type="entry name" value="Ribonuclease H-like superfamily/Ribonuclease H"/>
    <property type="match status" value="1"/>
</dbReference>
<dbReference type="InterPro" id="IPR041588">
    <property type="entry name" value="Integrase_H2C2"/>
</dbReference>
<dbReference type="InterPro" id="IPR050951">
    <property type="entry name" value="Retrovirus_Pol_polyprotein"/>
</dbReference>
<feature type="non-terminal residue" evidence="5">
    <location>
        <position position="1"/>
    </location>
</feature>
<dbReference type="STRING" id="1965070.A0A3S3PFP9"/>
<evidence type="ECO:0000256" key="3">
    <source>
        <dbReference type="SAM" id="Phobius"/>
    </source>
</evidence>
<dbReference type="AlphaFoldDB" id="A0A3S3PFP9"/>
<reference evidence="5 6" key="1">
    <citation type="journal article" date="2018" name="Gigascience">
        <title>Genomes of trombidid mites reveal novel predicted allergens and laterally-transferred genes associated with secondary metabolism.</title>
        <authorList>
            <person name="Dong X."/>
            <person name="Chaisiri K."/>
            <person name="Xia D."/>
            <person name="Armstrong S.D."/>
            <person name="Fang Y."/>
            <person name="Donnelly M.J."/>
            <person name="Kadowaki T."/>
            <person name="McGarry J.W."/>
            <person name="Darby A.C."/>
            <person name="Makepeace B.L."/>
        </authorList>
    </citation>
    <scope>NUCLEOTIDE SEQUENCE [LARGE SCALE GENOMIC DNA]</scope>
    <source>
        <strain evidence="5">UoL-WK</strain>
    </source>
</reference>
<dbReference type="EMBL" id="NCKU01012379">
    <property type="protein sequence ID" value="RWS00098.1"/>
    <property type="molecule type" value="Genomic_DNA"/>
</dbReference>
<feature type="coiled-coil region" evidence="2">
    <location>
        <begin position="600"/>
        <end position="634"/>
    </location>
</feature>
<dbReference type="GO" id="GO:0003964">
    <property type="term" value="F:RNA-directed DNA polymerase activity"/>
    <property type="evidence" value="ECO:0007669"/>
    <property type="project" value="UniProtKB-EC"/>
</dbReference>
<feature type="domain" description="Integrase catalytic" evidence="4">
    <location>
        <begin position="153"/>
        <end position="313"/>
    </location>
</feature>
<dbReference type="InterPro" id="IPR036397">
    <property type="entry name" value="RNaseH_sf"/>
</dbReference>
<dbReference type="PANTHER" id="PTHR37984">
    <property type="entry name" value="PROTEIN CBG26694"/>
    <property type="match status" value="1"/>
</dbReference>
<dbReference type="FunFam" id="1.10.340.70:FF:000001">
    <property type="entry name" value="Retrovirus-related Pol polyprotein from transposon gypsy-like Protein"/>
    <property type="match status" value="1"/>
</dbReference>
<dbReference type="OrthoDB" id="6516840at2759"/>
<keyword evidence="3" id="KW-1133">Transmembrane helix</keyword>
<evidence type="ECO:0000256" key="1">
    <source>
        <dbReference type="ARBA" id="ARBA00012493"/>
    </source>
</evidence>
<dbReference type="PANTHER" id="PTHR37984:SF15">
    <property type="entry name" value="INTEGRASE CATALYTIC DOMAIN-CONTAINING PROTEIN"/>
    <property type="match status" value="1"/>
</dbReference>
<dbReference type="GO" id="GO:0015074">
    <property type="term" value="P:DNA integration"/>
    <property type="evidence" value="ECO:0007669"/>
    <property type="project" value="InterPro"/>
</dbReference>
<comment type="caution">
    <text evidence="5">The sequence shown here is derived from an EMBL/GenBank/DDBJ whole genome shotgun (WGS) entry which is preliminary data.</text>
</comment>
<evidence type="ECO:0000313" key="5">
    <source>
        <dbReference type="EMBL" id="RWS00098.1"/>
    </source>
</evidence>
<dbReference type="EC" id="2.7.7.49" evidence="1"/>
<keyword evidence="3" id="KW-0812">Transmembrane</keyword>
<dbReference type="Proteomes" id="UP000285301">
    <property type="component" value="Unassembled WGS sequence"/>
</dbReference>
<evidence type="ECO:0000259" key="4">
    <source>
        <dbReference type="PROSITE" id="PS50994"/>
    </source>
</evidence>
<keyword evidence="2" id="KW-0175">Coiled coil</keyword>
<accession>A0A3S3PFP9</accession>
<keyword evidence="6" id="KW-1185">Reference proteome</keyword>
<name>A0A3S3PFP9_9ACAR</name>
<keyword evidence="3" id="KW-0472">Membrane</keyword>
<evidence type="ECO:0000313" key="6">
    <source>
        <dbReference type="Proteomes" id="UP000285301"/>
    </source>
</evidence>
<evidence type="ECO:0000256" key="2">
    <source>
        <dbReference type="SAM" id="Coils"/>
    </source>
</evidence>
<dbReference type="InterPro" id="IPR001584">
    <property type="entry name" value="Integrase_cat-core"/>
</dbReference>
<feature type="transmembrane region" description="Helical" evidence="3">
    <location>
        <begin position="576"/>
        <end position="598"/>
    </location>
</feature>
<dbReference type="Gene3D" id="1.10.340.70">
    <property type="match status" value="1"/>
</dbReference>
<gene>
    <name evidence="5" type="ORF">B4U79_15718</name>
</gene>
<dbReference type="PROSITE" id="PS50994">
    <property type="entry name" value="INTEGRASE"/>
    <property type="match status" value="1"/>
</dbReference>